<dbReference type="EMBL" id="JAIWYP010000004">
    <property type="protein sequence ID" value="KAH3837830.1"/>
    <property type="molecule type" value="Genomic_DNA"/>
</dbReference>
<protein>
    <submittedName>
        <fullName evidence="1">Uncharacterized protein</fullName>
    </submittedName>
</protein>
<reference evidence="1" key="1">
    <citation type="journal article" date="2019" name="bioRxiv">
        <title>The Genome of the Zebra Mussel, Dreissena polymorpha: A Resource for Invasive Species Research.</title>
        <authorList>
            <person name="McCartney M.A."/>
            <person name="Auch B."/>
            <person name="Kono T."/>
            <person name="Mallez S."/>
            <person name="Zhang Y."/>
            <person name="Obille A."/>
            <person name="Becker A."/>
            <person name="Abrahante J.E."/>
            <person name="Garbe J."/>
            <person name="Badalamenti J.P."/>
            <person name="Herman A."/>
            <person name="Mangelson H."/>
            <person name="Liachko I."/>
            <person name="Sullivan S."/>
            <person name="Sone E.D."/>
            <person name="Koren S."/>
            <person name="Silverstein K.A.T."/>
            <person name="Beckman K.B."/>
            <person name="Gohl D.M."/>
        </authorList>
    </citation>
    <scope>NUCLEOTIDE SEQUENCE</scope>
    <source>
        <strain evidence="1">Duluth1</strain>
        <tissue evidence="1">Whole animal</tissue>
    </source>
</reference>
<accession>A0A9D4KDG4</accession>
<evidence type="ECO:0000313" key="1">
    <source>
        <dbReference type="EMBL" id="KAH3837830.1"/>
    </source>
</evidence>
<name>A0A9D4KDG4_DREPO</name>
<comment type="caution">
    <text evidence="1">The sequence shown here is derived from an EMBL/GenBank/DDBJ whole genome shotgun (WGS) entry which is preliminary data.</text>
</comment>
<gene>
    <name evidence="1" type="ORF">DPMN_111232</name>
</gene>
<reference evidence="1" key="2">
    <citation type="submission" date="2020-11" db="EMBL/GenBank/DDBJ databases">
        <authorList>
            <person name="McCartney M.A."/>
            <person name="Auch B."/>
            <person name="Kono T."/>
            <person name="Mallez S."/>
            <person name="Becker A."/>
            <person name="Gohl D.M."/>
            <person name="Silverstein K.A.T."/>
            <person name="Koren S."/>
            <person name="Bechman K.B."/>
            <person name="Herman A."/>
            <person name="Abrahante J.E."/>
            <person name="Garbe J."/>
        </authorList>
    </citation>
    <scope>NUCLEOTIDE SEQUENCE</scope>
    <source>
        <strain evidence="1">Duluth1</strain>
        <tissue evidence="1">Whole animal</tissue>
    </source>
</reference>
<evidence type="ECO:0000313" key="2">
    <source>
        <dbReference type="Proteomes" id="UP000828390"/>
    </source>
</evidence>
<proteinExistence type="predicted"/>
<dbReference type="Proteomes" id="UP000828390">
    <property type="component" value="Unassembled WGS sequence"/>
</dbReference>
<organism evidence="1 2">
    <name type="scientific">Dreissena polymorpha</name>
    <name type="common">Zebra mussel</name>
    <name type="synonym">Mytilus polymorpha</name>
    <dbReference type="NCBI Taxonomy" id="45954"/>
    <lineage>
        <taxon>Eukaryota</taxon>
        <taxon>Metazoa</taxon>
        <taxon>Spiralia</taxon>
        <taxon>Lophotrochozoa</taxon>
        <taxon>Mollusca</taxon>
        <taxon>Bivalvia</taxon>
        <taxon>Autobranchia</taxon>
        <taxon>Heteroconchia</taxon>
        <taxon>Euheterodonta</taxon>
        <taxon>Imparidentia</taxon>
        <taxon>Neoheterodontei</taxon>
        <taxon>Myida</taxon>
        <taxon>Dreissenoidea</taxon>
        <taxon>Dreissenidae</taxon>
        <taxon>Dreissena</taxon>
    </lineage>
</organism>
<keyword evidence="2" id="KW-1185">Reference proteome</keyword>
<dbReference type="AlphaFoldDB" id="A0A9D4KDG4"/>
<sequence>MAKLSVSSRNTEAFTCCSTQTVPSMPIVNRVTSKLFEMMVFVVIVSANVCDWSYWLPWNCTCCGPNVQKDSVLASRLRGICCEISTDAPECLRLCNVTYEDGNQKAACNRACPHKTTPSPCVSTPETRGGGGVAVDFRVNNKHVSPPEFFNNDANAVLRFIKNRHVTNILSLIGCASLDYLIKDHKSEYYASSRNSTNFDAASSDTIIFNKLGGVNVCRCVYFTQRHYASHRNPINFDAAPSDKIIYN</sequence>